<evidence type="ECO:0000313" key="3">
    <source>
        <dbReference type="Proteomes" id="UP000574276"/>
    </source>
</evidence>
<evidence type="ECO:0000256" key="1">
    <source>
        <dbReference type="SAM" id="Phobius"/>
    </source>
</evidence>
<keyword evidence="1" id="KW-0812">Transmembrane</keyword>
<proteinExistence type="predicted"/>
<dbReference type="RefSeq" id="WP_228351629.1">
    <property type="nucleotide sequence ID" value="NZ_JACEGA010000001.1"/>
</dbReference>
<comment type="caution">
    <text evidence="2">The sequence shown here is derived from an EMBL/GenBank/DDBJ whole genome shotgun (WGS) entry which is preliminary data.</text>
</comment>
<gene>
    <name evidence="2" type="ORF">H0486_03245</name>
</gene>
<evidence type="ECO:0000313" key="2">
    <source>
        <dbReference type="EMBL" id="MBB2181888.1"/>
    </source>
</evidence>
<organism evidence="2 3">
    <name type="scientific">Variimorphobacter saccharofermentans</name>
    <dbReference type="NCBI Taxonomy" id="2755051"/>
    <lineage>
        <taxon>Bacteria</taxon>
        <taxon>Bacillati</taxon>
        <taxon>Bacillota</taxon>
        <taxon>Clostridia</taxon>
        <taxon>Lachnospirales</taxon>
        <taxon>Lachnospiraceae</taxon>
        <taxon>Variimorphobacter</taxon>
    </lineage>
</organism>
<keyword evidence="1" id="KW-1133">Transmembrane helix</keyword>
<protein>
    <submittedName>
        <fullName evidence="2">Uncharacterized protein</fullName>
    </submittedName>
</protein>
<accession>A0A839JXD3</accession>
<dbReference type="AlphaFoldDB" id="A0A839JXD3"/>
<keyword evidence="1" id="KW-0472">Membrane</keyword>
<sequence>MFDYNRDGKSDYKDQITEMMIINKDAKKQTHLHNNNKKNGSYGCLVFIIIFIVILFFILK</sequence>
<dbReference type="EMBL" id="JACEGA010000001">
    <property type="protein sequence ID" value="MBB2181888.1"/>
    <property type="molecule type" value="Genomic_DNA"/>
</dbReference>
<reference evidence="2 3" key="1">
    <citation type="submission" date="2020-07" db="EMBL/GenBank/DDBJ databases">
        <title>Characterization and genome sequencing of isolate MD1, a novel member within the family Lachnospiraceae.</title>
        <authorList>
            <person name="Rettenmaier R."/>
            <person name="Di Bello L."/>
            <person name="Zinser C."/>
            <person name="Scheitz K."/>
            <person name="Liebl W."/>
            <person name="Zverlov V."/>
        </authorList>
    </citation>
    <scope>NUCLEOTIDE SEQUENCE [LARGE SCALE GENOMIC DNA]</scope>
    <source>
        <strain evidence="2 3">MD1</strain>
    </source>
</reference>
<keyword evidence="3" id="KW-1185">Reference proteome</keyword>
<feature type="transmembrane region" description="Helical" evidence="1">
    <location>
        <begin position="40"/>
        <end position="59"/>
    </location>
</feature>
<dbReference type="Proteomes" id="UP000574276">
    <property type="component" value="Unassembled WGS sequence"/>
</dbReference>
<name>A0A839JXD3_9FIRM</name>